<evidence type="ECO:0000256" key="4">
    <source>
        <dbReference type="ARBA" id="ARBA00022840"/>
    </source>
</evidence>
<dbReference type="InterPro" id="IPR003439">
    <property type="entry name" value="ABC_transporter-like_ATP-bd"/>
</dbReference>
<dbReference type="AlphaFoldDB" id="A0A9D2SR98"/>
<feature type="domain" description="ABC transporter" evidence="8">
    <location>
        <begin position="378"/>
        <end position="617"/>
    </location>
</feature>
<feature type="transmembrane region" description="Helical" evidence="7">
    <location>
        <begin position="153"/>
        <end position="172"/>
    </location>
</feature>
<dbReference type="PANTHER" id="PTHR43394">
    <property type="entry name" value="ATP-DEPENDENT PERMEASE MDL1, MITOCHONDRIAL"/>
    <property type="match status" value="1"/>
</dbReference>
<keyword evidence="6 7" id="KW-0472">Membrane</keyword>
<dbReference type="GO" id="GO:0005886">
    <property type="term" value="C:plasma membrane"/>
    <property type="evidence" value="ECO:0007669"/>
    <property type="project" value="UniProtKB-SubCell"/>
</dbReference>
<dbReference type="PROSITE" id="PS50893">
    <property type="entry name" value="ABC_TRANSPORTER_2"/>
    <property type="match status" value="1"/>
</dbReference>
<dbReference type="InterPro" id="IPR027417">
    <property type="entry name" value="P-loop_NTPase"/>
</dbReference>
<dbReference type="InterPro" id="IPR036640">
    <property type="entry name" value="ABC1_TM_sf"/>
</dbReference>
<feature type="transmembrane region" description="Helical" evidence="7">
    <location>
        <begin position="184"/>
        <end position="205"/>
    </location>
</feature>
<evidence type="ECO:0000256" key="3">
    <source>
        <dbReference type="ARBA" id="ARBA00022741"/>
    </source>
</evidence>
<evidence type="ECO:0000256" key="1">
    <source>
        <dbReference type="ARBA" id="ARBA00004651"/>
    </source>
</evidence>
<accession>A0A9D2SR98</accession>
<feature type="transmembrane region" description="Helical" evidence="7">
    <location>
        <begin position="35"/>
        <end position="56"/>
    </location>
</feature>
<feature type="transmembrane region" description="Helical" evidence="7">
    <location>
        <begin position="283"/>
        <end position="303"/>
    </location>
</feature>
<proteinExistence type="predicted"/>
<evidence type="ECO:0000256" key="2">
    <source>
        <dbReference type="ARBA" id="ARBA00022692"/>
    </source>
</evidence>
<keyword evidence="4 9" id="KW-0067">ATP-binding</keyword>
<evidence type="ECO:0000313" key="9">
    <source>
        <dbReference type="EMBL" id="HJC25844.1"/>
    </source>
</evidence>
<evidence type="ECO:0000256" key="6">
    <source>
        <dbReference type="ARBA" id="ARBA00023136"/>
    </source>
</evidence>
<dbReference type="GO" id="GO:0015421">
    <property type="term" value="F:ABC-type oligopeptide transporter activity"/>
    <property type="evidence" value="ECO:0007669"/>
    <property type="project" value="TreeGrafter"/>
</dbReference>
<sequence length="625" mass="70260">MKMEKKMPWAKTLRLNHRAFKLFCQYDPQMVLSRIISVIWNALTPYLEIFLLALIIDELAGERAMEHLKILVTITLASAAFIALGAAILNRWKETHNAGLWFKMEHIFMEKLFDMDYVNLDESRTSELLSTIRQNEGGTGWGLHRVIADYESLCSAVFTVLGGIALTVSLFISKVLESAGAYTVLNNPLFVVLIIAVMLMIVYAAPALSNKAESYWALSVKFLNQANRLYSFFGSLGYQRPVAADVRMYRQDIMCEKHNRENRENTFGSKSLMARYGRGPMGLYKAASAAVSGIFTGVVYAFVCLKAWAGAFGFGAVTQYVAAVAKTSTGVSQLVSALGSMRNNASFLIPVFELLDTPNKMYQGSLTVEKRRDRKYQVEFCNVSFKYPGSETYALRNVNMKFEVGRRLAVVGMNGSGKTTFIKLLCRLYDPTEGEILLNGIDIRKYNYREYMDIFSVVFQDFKLLSLKLGENVAGRTDYDRARVIDCLEKAGFSDRLLQMKDGTETYLYKDFDSKNGVAVSGGEAQKIAIARALYKDAPFIILDEPTAALDPIAEAEIYSKFDEIASDRTAIYISHRLSSCRFCDKIAVFHEGAVIQQGTHASLLSDKNGKYYELWHAQAQYYTE</sequence>
<dbReference type="Gene3D" id="1.20.1560.10">
    <property type="entry name" value="ABC transporter type 1, transmembrane domain"/>
    <property type="match status" value="1"/>
</dbReference>
<dbReference type="SUPFAM" id="SSF52540">
    <property type="entry name" value="P-loop containing nucleoside triphosphate hydrolases"/>
    <property type="match status" value="1"/>
</dbReference>
<gene>
    <name evidence="9" type="ORF">H9761_19475</name>
</gene>
<dbReference type="PANTHER" id="PTHR43394:SF1">
    <property type="entry name" value="ATP-BINDING CASSETTE SUB-FAMILY B MEMBER 10, MITOCHONDRIAL"/>
    <property type="match status" value="1"/>
</dbReference>
<organism evidence="9 10">
    <name type="scientific">Candidatus Eisenbergiella merdavium</name>
    <dbReference type="NCBI Taxonomy" id="2838551"/>
    <lineage>
        <taxon>Bacteria</taxon>
        <taxon>Bacillati</taxon>
        <taxon>Bacillota</taxon>
        <taxon>Clostridia</taxon>
        <taxon>Lachnospirales</taxon>
        <taxon>Lachnospiraceae</taxon>
        <taxon>Eisenbergiella</taxon>
    </lineage>
</organism>
<keyword evidence="5 7" id="KW-1133">Transmembrane helix</keyword>
<dbReference type="EMBL" id="DWWS01000073">
    <property type="protein sequence ID" value="HJC25844.1"/>
    <property type="molecule type" value="Genomic_DNA"/>
</dbReference>
<dbReference type="Proteomes" id="UP000823891">
    <property type="component" value="Unassembled WGS sequence"/>
</dbReference>
<keyword evidence="3" id="KW-0547">Nucleotide-binding</keyword>
<evidence type="ECO:0000256" key="5">
    <source>
        <dbReference type="ARBA" id="ARBA00022989"/>
    </source>
</evidence>
<dbReference type="Pfam" id="PF00005">
    <property type="entry name" value="ABC_tran"/>
    <property type="match status" value="1"/>
</dbReference>
<reference evidence="9" key="2">
    <citation type="submission" date="2021-04" db="EMBL/GenBank/DDBJ databases">
        <authorList>
            <person name="Gilroy R."/>
        </authorList>
    </citation>
    <scope>NUCLEOTIDE SEQUENCE</scope>
    <source>
        <strain evidence="9">USAMLcec2-132</strain>
    </source>
</reference>
<feature type="transmembrane region" description="Helical" evidence="7">
    <location>
        <begin position="68"/>
        <end position="89"/>
    </location>
</feature>
<dbReference type="InterPro" id="IPR039421">
    <property type="entry name" value="Type_1_exporter"/>
</dbReference>
<dbReference type="InterPro" id="IPR017871">
    <property type="entry name" value="ABC_transporter-like_CS"/>
</dbReference>
<dbReference type="GO" id="GO:0005524">
    <property type="term" value="F:ATP binding"/>
    <property type="evidence" value="ECO:0007669"/>
    <property type="project" value="UniProtKB-KW"/>
</dbReference>
<dbReference type="SUPFAM" id="SSF90123">
    <property type="entry name" value="ABC transporter transmembrane region"/>
    <property type="match status" value="1"/>
</dbReference>
<dbReference type="SMART" id="SM00382">
    <property type="entry name" value="AAA"/>
    <property type="match status" value="1"/>
</dbReference>
<dbReference type="InterPro" id="IPR003593">
    <property type="entry name" value="AAA+_ATPase"/>
</dbReference>
<dbReference type="Gene3D" id="3.40.50.300">
    <property type="entry name" value="P-loop containing nucleotide triphosphate hydrolases"/>
    <property type="match status" value="1"/>
</dbReference>
<dbReference type="PROSITE" id="PS00211">
    <property type="entry name" value="ABC_TRANSPORTER_1"/>
    <property type="match status" value="1"/>
</dbReference>
<name>A0A9D2SR98_9FIRM</name>
<comment type="subcellular location">
    <subcellularLocation>
        <location evidence="1">Cell membrane</location>
        <topology evidence="1">Multi-pass membrane protein</topology>
    </subcellularLocation>
</comment>
<keyword evidence="2 7" id="KW-0812">Transmembrane</keyword>
<evidence type="ECO:0000313" key="10">
    <source>
        <dbReference type="Proteomes" id="UP000823891"/>
    </source>
</evidence>
<dbReference type="GO" id="GO:0016887">
    <property type="term" value="F:ATP hydrolysis activity"/>
    <property type="evidence" value="ECO:0007669"/>
    <property type="project" value="InterPro"/>
</dbReference>
<evidence type="ECO:0000256" key="7">
    <source>
        <dbReference type="SAM" id="Phobius"/>
    </source>
</evidence>
<protein>
    <submittedName>
        <fullName evidence="9">ABC transporter ATP-binding protein/permease</fullName>
    </submittedName>
</protein>
<reference evidence="9" key="1">
    <citation type="journal article" date="2021" name="PeerJ">
        <title>Extensive microbial diversity within the chicken gut microbiome revealed by metagenomics and culture.</title>
        <authorList>
            <person name="Gilroy R."/>
            <person name="Ravi A."/>
            <person name="Getino M."/>
            <person name="Pursley I."/>
            <person name="Horton D.L."/>
            <person name="Alikhan N.F."/>
            <person name="Baker D."/>
            <person name="Gharbi K."/>
            <person name="Hall N."/>
            <person name="Watson M."/>
            <person name="Adriaenssens E.M."/>
            <person name="Foster-Nyarko E."/>
            <person name="Jarju S."/>
            <person name="Secka A."/>
            <person name="Antonio M."/>
            <person name="Oren A."/>
            <person name="Chaudhuri R.R."/>
            <person name="La Ragione R."/>
            <person name="Hildebrand F."/>
            <person name="Pallen M.J."/>
        </authorList>
    </citation>
    <scope>NUCLEOTIDE SEQUENCE</scope>
    <source>
        <strain evidence="9">USAMLcec2-132</strain>
    </source>
</reference>
<comment type="caution">
    <text evidence="9">The sequence shown here is derived from an EMBL/GenBank/DDBJ whole genome shotgun (WGS) entry which is preliminary data.</text>
</comment>
<evidence type="ECO:0000259" key="8">
    <source>
        <dbReference type="PROSITE" id="PS50893"/>
    </source>
</evidence>